<gene>
    <name evidence="1" type="ORF">KIN20_028577</name>
</gene>
<comment type="caution">
    <text evidence="1">The sequence shown here is derived from an EMBL/GenBank/DDBJ whole genome shotgun (WGS) entry which is preliminary data.</text>
</comment>
<dbReference type="Proteomes" id="UP001196413">
    <property type="component" value="Unassembled WGS sequence"/>
</dbReference>
<sequence>MDDRCKATSRMKELLECEHYAVTGESKEKAMHTATSELFRIWEGTAEIPSRKARIYSIVWRHKVSPGEIARRSDFILASEYVDNIDILRSSYWTVYTIEKDCVLFVLLPEPVYSYHISRYPFMYIPMFEKALAVAEVTHEDFLRFGQQLGERPQPKTVLFTNTARCGSTLFGRMLNRPGITVCYGEPPALTALSLALGDLMDETKVRNLLHACIACMRAHLPDGVICVLKTQSFEAKLVPLCKDIANLKHIFMFRKKALFSVERICRWEEFHVLLLLKLYNLSPRLSRSIGSLTAGEDKWLTTLQPQNIRALAAILLGSPLSYYEKNKDMYCHPTVWFHEIIDDTESVLTSVFNEED</sequence>
<protein>
    <submittedName>
        <fullName evidence="1">Uncharacterized protein</fullName>
    </submittedName>
</protein>
<dbReference type="AlphaFoldDB" id="A0AAD5R1A4"/>
<dbReference type="EMBL" id="JAHQIW010005962">
    <property type="protein sequence ID" value="KAJ1367629.1"/>
    <property type="molecule type" value="Genomic_DNA"/>
</dbReference>
<organism evidence="1 2">
    <name type="scientific">Parelaphostrongylus tenuis</name>
    <name type="common">Meningeal worm</name>
    <dbReference type="NCBI Taxonomy" id="148309"/>
    <lineage>
        <taxon>Eukaryota</taxon>
        <taxon>Metazoa</taxon>
        <taxon>Ecdysozoa</taxon>
        <taxon>Nematoda</taxon>
        <taxon>Chromadorea</taxon>
        <taxon>Rhabditida</taxon>
        <taxon>Rhabditina</taxon>
        <taxon>Rhabditomorpha</taxon>
        <taxon>Strongyloidea</taxon>
        <taxon>Metastrongylidae</taxon>
        <taxon>Parelaphostrongylus</taxon>
    </lineage>
</organism>
<reference evidence="1" key="1">
    <citation type="submission" date="2021-06" db="EMBL/GenBank/DDBJ databases">
        <title>Parelaphostrongylus tenuis whole genome reference sequence.</title>
        <authorList>
            <person name="Garwood T.J."/>
            <person name="Larsen P.A."/>
            <person name="Fountain-Jones N.M."/>
            <person name="Garbe J.R."/>
            <person name="Macchietto M.G."/>
            <person name="Kania S.A."/>
            <person name="Gerhold R.W."/>
            <person name="Richards J.E."/>
            <person name="Wolf T.M."/>
        </authorList>
    </citation>
    <scope>NUCLEOTIDE SEQUENCE</scope>
    <source>
        <strain evidence="1">MNPRO001-30</strain>
        <tissue evidence="1">Meninges</tissue>
    </source>
</reference>
<evidence type="ECO:0000313" key="1">
    <source>
        <dbReference type="EMBL" id="KAJ1367629.1"/>
    </source>
</evidence>
<proteinExistence type="predicted"/>
<evidence type="ECO:0000313" key="2">
    <source>
        <dbReference type="Proteomes" id="UP001196413"/>
    </source>
</evidence>
<name>A0AAD5R1A4_PARTN</name>
<keyword evidence="2" id="KW-1185">Reference proteome</keyword>
<accession>A0AAD5R1A4</accession>